<evidence type="ECO:0000313" key="2">
    <source>
        <dbReference type="Proteomes" id="UP000267164"/>
    </source>
</evidence>
<dbReference type="EMBL" id="CP032568">
    <property type="protein sequence ID" value="AYF78573.1"/>
    <property type="molecule type" value="Genomic_DNA"/>
</dbReference>
<dbReference type="AlphaFoldDB" id="A0A386ZMM9"/>
<dbReference type="KEGG" id="nyu:D7D52_00205"/>
<proteinExistence type="predicted"/>
<name>A0A386ZMM9_9NOCA</name>
<keyword evidence="2" id="KW-1185">Reference proteome</keyword>
<reference evidence="1 2" key="1">
    <citation type="submission" date="2018-09" db="EMBL/GenBank/DDBJ databases">
        <title>Nocardia yunnanensis sp. nov., an actinomycete isolated from a soil sample.</title>
        <authorList>
            <person name="Zhang J."/>
        </authorList>
    </citation>
    <scope>NUCLEOTIDE SEQUENCE [LARGE SCALE GENOMIC DNA]</scope>
    <source>
        <strain evidence="1 2">CFHS0054</strain>
    </source>
</reference>
<accession>A0A386ZMM9</accession>
<gene>
    <name evidence="1" type="ORF">D7D52_00205</name>
</gene>
<dbReference type="RefSeq" id="WP_120743656.1">
    <property type="nucleotide sequence ID" value="NZ_CP032568.1"/>
</dbReference>
<evidence type="ECO:0000313" key="1">
    <source>
        <dbReference type="EMBL" id="AYF78573.1"/>
    </source>
</evidence>
<organism evidence="1 2">
    <name type="scientific">Nocardia yunnanensis</name>
    <dbReference type="NCBI Taxonomy" id="2382165"/>
    <lineage>
        <taxon>Bacteria</taxon>
        <taxon>Bacillati</taxon>
        <taxon>Actinomycetota</taxon>
        <taxon>Actinomycetes</taxon>
        <taxon>Mycobacteriales</taxon>
        <taxon>Nocardiaceae</taxon>
        <taxon>Nocardia</taxon>
    </lineage>
</organism>
<dbReference type="Pfam" id="PF13376">
    <property type="entry name" value="OmdA"/>
    <property type="match status" value="1"/>
</dbReference>
<dbReference type="Proteomes" id="UP000267164">
    <property type="component" value="Chromosome"/>
</dbReference>
<sequence length="28" mass="3144">MAISVADAKKRETRDRRIAKIIESISAN</sequence>
<protein>
    <submittedName>
        <fullName evidence="1">Uncharacterized protein</fullName>
    </submittedName>
</protein>